<dbReference type="Proteomes" id="UP000285710">
    <property type="component" value="Unassembled WGS sequence"/>
</dbReference>
<feature type="domain" description="Glucose-methanol-choline oxidoreductase C-terminal" evidence="7">
    <location>
        <begin position="439"/>
        <end position="492"/>
    </location>
</feature>
<dbReference type="Pfam" id="PF05199">
    <property type="entry name" value="GMC_oxred_C"/>
    <property type="match status" value="1"/>
</dbReference>
<evidence type="ECO:0000256" key="4">
    <source>
        <dbReference type="ARBA" id="ARBA00022827"/>
    </source>
</evidence>
<evidence type="ECO:0000256" key="5">
    <source>
        <dbReference type="ARBA" id="ARBA00023002"/>
    </source>
</evidence>
<reference evidence="8 9" key="1">
    <citation type="submission" date="2019-01" db="EMBL/GenBank/DDBJ databases">
        <title>Sinorhodobacter populi sp. nov. isolated from the symptomatic bark tissue of Populus euramericana canker.</title>
        <authorList>
            <person name="Xu G."/>
        </authorList>
    </citation>
    <scope>NUCLEOTIDE SEQUENCE [LARGE SCALE GENOMIC DNA]</scope>
    <source>
        <strain evidence="8 9">2D-5</strain>
    </source>
</reference>
<keyword evidence="3" id="KW-0285">Flavoprotein</keyword>
<accession>A0A443IJV2</accession>
<gene>
    <name evidence="8" type="ORF">D2T33_20485</name>
</gene>
<evidence type="ECO:0000256" key="2">
    <source>
        <dbReference type="ARBA" id="ARBA00010790"/>
    </source>
</evidence>
<dbReference type="GO" id="GO:0050660">
    <property type="term" value="F:flavin adenine dinucleotide binding"/>
    <property type="evidence" value="ECO:0007669"/>
    <property type="project" value="InterPro"/>
</dbReference>
<keyword evidence="5" id="KW-0560">Oxidoreductase</keyword>
<dbReference type="GO" id="GO:0016614">
    <property type="term" value="F:oxidoreductase activity, acting on CH-OH group of donors"/>
    <property type="evidence" value="ECO:0007669"/>
    <property type="project" value="InterPro"/>
</dbReference>
<dbReference type="InterPro" id="IPR007867">
    <property type="entry name" value="GMC_OxRtase_C"/>
</dbReference>
<dbReference type="EMBL" id="SAUW01000043">
    <property type="protein sequence ID" value="RWR04932.1"/>
    <property type="molecule type" value="Genomic_DNA"/>
</dbReference>
<dbReference type="SUPFAM" id="SSF51905">
    <property type="entry name" value="FAD/NAD(P)-binding domain"/>
    <property type="match status" value="1"/>
</dbReference>
<keyword evidence="9" id="KW-1185">Reference proteome</keyword>
<dbReference type="InterPro" id="IPR022357">
    <property type="entry name" value="MIP_CS"/>
</dbReference>
<dbReference type="InterPro" id="IPR000172">
    <property type="entry name" value="GMC_OxRdtase_N"/>
</dbReference>
<dbReference type="PANTHER" id="PTHR42784">
    <property type="entry name" value="PYRANOSE 2-OXIDASE"/>
    <property type="match status" value="1"/>
</dbReference>
<dbReference type="InterPro" id="IPR051473">
    <property type="entry name" value="P2Ox-like"/>
</dbReference>
<evidence type="ECO:0000256" key="1">
    <source>
        <dbReference type="ARBA" id="ARBA00001974"/>
    </source>
</evidence>
<dbReference type="Pfam" id="PF00732">
    <property type="entry name" value="GMC_oxred_N"/>
    <property type="match status" value="1"/>
</dbReference>
<dbReference type="InterPro" id="IPR036188">
    <property type="entry name" value="FAD/NAD-bd_sf"/>
</dbReference>
<evidence type="ECO:0000313" key="9">
    <source>
        <dbReference type="Proteomes" id="UP000285710"/>
    </source>
</evidence>
<feature type="domain" description="Glucose-methanol-choline oxidoreductase N-terminal" evidence="6">
    <location>
        <begin position="188"/>
        <end position="301"/>
    </location>
</feature>
<reference evidence="8 9" key="2">
    <citation type="submission" date="2019-01" db="EMBL/GenBank/DDBJ databases">
        <authorList>
            <person name="Li Y."/>
        </authorList>
    </citation>
    <scope>NUCLEOTIDE SEQUENCE [LARGE SCALE GENOMIC DNA]</scope>
    <source>
        <strain evidence="8 9">2D-5</strain>
    </source>
</reference>
<dbReference type="AlphaFoldDB" id="A0A443IJV2"/>
<sequence length="510" mass="55015">MAMQTIRADIVIIGSGVGGSAVAHQLAGTGARILILERGDFLPNEPQNSDAEAVFRQARYRTREEWLDAGGARYRPGQYYYVGGHTKFYGTAMFRFRVQDFEATTIDGALSPAWPVGYQDLAPHYAEAERLYGVRGQSGLDPTEPPRAAFPHAAIPHEPTIAALAGRFGAQGLHPFPMPSAVDFGDGGACRRCGTCDAFACRFGAKGDAETRVLRPLLAHPDVRLERRAEVTRLIADERGHRIVAAEVRRDGALLRVEAPLFVLSAGAINSALILLRSACEAAPDGIANRSGVVGRHLMNHHLTGLMAMNPLARNDTKFPKTLSVNDFYDGLPGDSDARGNIQMLGNIQGPMIRTAYPAMPGFLADWLGRHSVDVLAMSEDTPDPDSRVRLLDGDRVEVDYRPGGARAHDRFVRHVKGVLRRVGFPVVLRHGFGIQAPSHQCGTVRMGDDPATSALNALCRAHDHPNLYVVDGGFFPSSAALNPALTIAAQALRVGAHLRGMRATLGHAA</sequence>
<evidence type="ECO:0000259" key="6">
    <source>
        <dbReference type="Pfam" id="PF00732"/>
    </source>
</evidence>
<dbReference type="PANTHER" id="PTHR42784:SF1">
    <property type="entry name" value="PYRANOSE 2-OXIDASE"/>
    <property type="match status" value="1"/>
</dbReference>
<dbReference type="PROSITE" id="PS00221">
    <property type="entry name" value="MIP"/>
    <property type="match status" value="1"/>
</dbReference>
<comment type="caution">
    <text evidence="8">The sequence shown here is derived from an EMBL/GenBank/DDBJ whole genome shotgun (WGS) entry which is preliminary data.</text>
</comment>
<comment type="cofactor">
    <cofactor evidence="1">
        <name>FAD</name>
        <dbReference type="ChEBI" id="CHEBI:57692"/>
    </cofactor>
</comment>
<protein>
    <submittedName>
        <fullName evidence="8">GMC family oxidoreductase</fullName>
    </submittedName>
</protein>
<evidence type="ECO:0000259" key="7">
    <source>
        <dbReference type="Pfam" id="PF05199"/>
    </source>
</evidence>
<dbReference type="Gene3D" id="3.50.50.60">
    <property type="entry name" value="FAD/NAD(P)-binding domain"/>
    <property type="match status" value="2"/>
</dbReference>
<evidence type="ECO:0000313" key="8">
    <source>
        <dbReference type="EMBL" id="RWR04932.1"/>
    </source>
</evidence>
<organism evidence="8 9">
    <name type="scientific">Paenirhodobacter populi</name>
    <dbReference type="NCBI Taxonomy" id="2306993"/>
    <lineage>
        <taxon>Bacteria</taxon>
        <taxon>Pseudomonadati</taxon>
        <taxon>Pseudomonadota</taxon>
        <taxon>Alphaproteobacteria</taxon>
        <taxon>Rhodobacterales</taxon>
        <taxon>Rhodobacter group</taxon>
        <taxon>Paenirhodobacter</taxon>
    </lineage>
</organism>
<keyword evidence="4" id="KW-0274">FAD</keyword>
<evidence type="ECO:0000256" key="3">
    <source>
        <dbReference type="ARBA" id="ARBA00022630"/>
    </source>
</evidence>
<name>A0A443IJV2_9RHOB</name>
<comment type="similarity">
    <text evidence="2">Belongs to the GMC oxidoreductase family.</text>
</comment>
<proteinExistence type="inferred from homology"/>